<protein>
    <recommendedName>
        <fullName evidence="1">Zinc-ribbon domain-containing protein</fullName>
    </recommendedName>
</protein>
<organism evidence="2">
    <name type="scientific">marine sediment metagenome</name>
    <dbReference type="NCBI Taxonomy" id="412755"/>
    <lineage>
        <taxon>unclassified sequences</taxon>
        <taxon>metagenomes</taxon>
        <taxon>ecological metagenomes</taxon>
    </lineage>
</organism>
<evidence type="ECO:0000259" key="1">
    <source>
        <dbReference type="Pfam" id="PF13240"/>
    </source>
</evidence>
<feature type="domain" description="Zinc-ribbon" evidence="1">
    <location>
        <begin position="66"/>
        <end position="87"/>
    </location>
</feature>
<name>A0A0F9ES99_9ZZZZ</name>
<evidence type="ECO:0000313" key="2">
    <source>
        <dbReference type="EMBL" id="KKL69186.1"/>
    </source>
</evidence>
<feature type="non-terminal residue" evidence="2">
    <location>
        <position position="1"/>
    </location>
</feature>
<gene>
    <name evidence="2" type="ORF">LCGC14_2117450</name>
</gene>
<sequence>VSSNVSQSVNDAGITVPGSISNQKFVDAGWFPVETETHVVVLKILGETRDNVQVRKPVTVKAKPTCETCGRTNQATAKFCTECGTSLQIV</sequence>
<dbReference type="EMBL" id="LAZR01026295">
    <property type="protein sequence ID" value="KKL69186.1"/>
    <property type="molecule type" value="Genomic_DNA"/>
</dbReference>
<accession>A0A0F9ES99</accession>
<dbReference type="AlphaFoldDB" id="A0A0F9ES99"/>
<reference evidence="2" key="1">
    <citation type="journal article" date="2015" name="Nature">
        <title>Complex archaea that bridge the gap between prokaryotes and eukaryotes.</title>
        <authorList>
            <person name="Spang A."/>
            <person name="Saw J.H."/>
            <person name="Jorgensen S.L."/>
            <person name="Zaremba-Niedzwiedzka K."/>
            <person name="Martijn J."/>
            <person name="Lind A.E."/>
            <person name="van Eijk R."/>
            <person name="Schleper C."/>
            <person name="Guy L."/>
            <person name="Ettema T.J."/>
        </authorList>
    </citation>
    <scope>NUCLEOTIDE SEQUENCE</scope>
</reference>
<proteinExistence type="predicted"/>
<dbReference type="Pfam" id="PF13240">
    <property type="entry name" value="Zn_Ribbon_1"/>
    <property type="match status" value="1"/>
</dbReference>
<comment type="caution">
    <text evidence="2">The sequence shown here is derived from an EMBL/GenBank/DDBJ whole genome shotgun (WGS) entry which is preliminary data.</text>
</comment>
<dbReference type="InterPro" id="IPR026870">
    <property type="entry name" value="Zinc_ribbon_dom"/>
</dbReference>